<name>A0ABP7FRT5_9ACTN</name>
<evidence type="ECO:0000313" key="3">
    <source>
        <dbReference type="Proteomes" id="UP001500908"/>
    </source>
</evidence>
<proteinExistence type="predicted"/>
<keyword evidence="3" id="KW-1185">Reference proteome</keyword>
<organism evidence="2 3">
    <name type="scientific">Salinactinospora qingdaonensis</name>
    <dbReference type="NCBI Taxonomy" id="702744"/>
    <lineage>
        <taxon>Bacteria</taxon>
        <taxon>Bacillati</taxon>
        <taxon>Actinomycetota</taxon>
        <taxon>Actinomycetes</taxon>
        <taxon>Streptosporangiales</taxon>
        <taxon>Nocardiopsidaceae</taxon>
        <taxon>Salinactinospora</taxon>
    </lineage>
</organism>
<protein>
    <submittedName>
        <fullName evidence="2">Uncharacterized protein</fullName>
    </submittedName>
</protein>
<feature type="region of interest" description="Disordered" evidence="1">
    <location>
        <begin position="25"/>
        <end position="86"/>
    </location>
</feature>
<evidence type="ECO:0000256" key="1">
    <source>
        <dbReference type="SAM" id="MobiDB-lite"/>
    </source>
</evidence>
<dbReference type="EMBL" id="BAABDD010000011">
    <property type="protein sequence ID" value="GAA3746068.1"/>
    <property type="molecule type" value="Genomic_DNA"/>
</dbReference>
<reference evidence="3" key="1">
    <citation type="journal article" date="2019" name="Int. J. Syst. Evol. Microbiol.">
        <title>The Global Catalogue of Microorganisms (GCM) 10K type strain sequencing project: providing services to taxonomists for standard genome sequencing and annotation.</title>
        <authorList>
            <consortium name="The Broad Institute Genomics Platform"/>
            <consortium name="The Broad Institute Genome Sequencing Center for Infectious Disease"/>
            <person name="Wu L."/>
            <person name="Ma J."/>
        </authorList>
    </citation>
    <scope>NUCLEOTIDE SEQUENCE [LARGE SCALE GENOMIC DNA]</scope>
    <source>
        <strain evidence="3">JCM 17137</strain>
    </source>
</reference>
<gene>
    <name evidence="2" type="ORF">GCM10022402_26980</name>
</gene>
<comment type="caution">
    <text evidence="2">The sequence shown here is derived from an EMBL/GenBank/DDBJ whole genome shotgun (WGS) entry which is preliminary data.</text>
</comment>
<sequence>MRGSALMGPLPSLVVLRMCWGAAQALGPESKNPASMCKRGDPPEGEDDGGAESRAITDSPPVRTTQTPKRRLDRPGTGNPHGGLPR</sequence>
<evidence type="ECO:0000313" key="2">
    <source>
        <dbReference type="EMBL" id="GAA3746068.1"/>
    </source>
</evidence>
<dbReference type="Proteomes" id="UP001500908">
    <property type="component" value="Unassembled WGS sequence"/>
</dbReference>
<accession>A0ABP7FRT5</accession>